<dbReference type="Proteomes" id="UP000821853">
    <property type="component" value="Chromosome 10"/>
</dbReference>
<evidence type="ECO:0000256" key="3">
    <source>
        <dbReference type="SAM" id="MobiDB-lite"/>
    </source>
</evidence>
<accession>A0A9J6FM58</accession>
<feature type="region of interest" description="Disordered" evidence="3">
    <location>
        <begin position="1"/>
        <end position="31"/>
    </location>
</feature>
<keyword evidence="2" id="KW-0238">DNA-binding</keyword>
<dbReference type="VEuPathDB" id="VectorBase:HLOH_046115"/>
<dbReference type="GO" id="GO:0005634">
    <property type="term" value="C:nucleus"/>
    <property type="evidence" value="ECO:0007669"/>
    <property type="project" value="UniProtKB-SubCell"/>
</dbReference>
<organism evidence="5 6">
    <name type="scientific">Haemaphysalis longicornis</name>
    <name type="common">Bush tick</name>
    <dbReference type="NCBI Taxonomy" id="44386"/>
    <lineage>
        <taxon>Eukaryota</taxon>
        <taxon>Metazoa</taxon>
        <taxon>Ecdysozoa</taxon>
        <taxon>Arthropoda</taxon>
        <taxon>Chelicerata</taxon>
        <taxon>Arachnida</taxon>
        <taxon>Acari</taxon>
        <taxon>Parasitiformes</taxon>
        <taxon>Ixodida</taxon>
        <taxon>Ixodoidea</taxon>
        <taxon>Ixodidae</taxon>
        <taxon>Haemaphysalinae</taxon>
        <taxon>Haemaphysalis</taxon>
    </lineage>
</organism>
<gene>
    <name evidence="5" type="ORF">HPB48_015050</name>
</gene>
<reference evidence="5 6" key="1">
    <citation type="journal article" date="2020" name="Cell">
        <title>Large-Scale Comparative Analyses of Tick Genomes Elucidate Their Genetic Diversity and Vector Capacities.</title>
        <authorList>
            <consortium name="Tick Genome and Microbiome Consortium (TIGMIC)"/>
            <person name="Jia N."/>
            <person name="Wang J."/>
            <person name="Shi W."/>
            <person name="Du L."/>
            <person name="Sun Y."/>
            <person name="Zhan W."/>
            <person name="Jiang J.F."/>
            <person name="Wang Q."/>
            <person name="Zhang B."/>
            <person name="Ji P."/>
            <person name="Bell-Sakyi L."/>
            <person name="Cui X.M."/>
            <person name="Yuan T.T."/>
            <person name="Jiang B.G."/>
            <person name="Yang W.F."/>
            <person name="Lam T.T."/>
            <person name="Chang Q.C."/>
            <person name="Ding S.J."/>
            <person name="Wang X.J."/>
            <person name="Zhu J.G."/>
            <person name="Ruan X.D."/>
            <person name="Zhao L."/>
            <person name="Wei J.T."/>
            <person name="Ye R.Z."/>
            <person name="Que T.C."/>
            <person name="Du C.H."/>
            <person name="Zhou Y.H."/>
            <person name="Cheng J.X."/>
            <person name="Dai P.F."/>
            <person name="Guo W.B."/>
            <person name="Han X.H."/>
            <person name="Huang E.J."/>
            <person name="Li L.F."/>
            <person name="Wei W."/>
            <person name="Gao Y.C."/>
            <person name="Liu J.Z."/>
            <person name="Shao H.Z."/>
            <person name="Wang X."/>
            <person name="Wang C.C."/>
            <person name="Yang T.C."/>
            <person name="Huo Q.B."/>
            <person name="Li W."/>
            <person name="Chen H.Y."/>
            <person name="Chen S.E."/>
            <person name="Zhou L.G."/>
            <person name="Ni X.B."/>
            <person name="Tian J.H."/>
            <person name="Sheng Y."/>
            <person name="Liu T."/>
            <person name="Pan Y.S."/>
            <person name="Xia L.Y."/>
            <person name="Li J."/>
            <person name="Zhao F."/>
            <person name="Cao W.C."/>
        </authorList>
    </citation>
    <scope>NUCLEOTIDE SEQUENCE [LARGE SCALE GENOMIC DNA]</scope>
    <source>
        <strain evidence="5">HaeL-2018</strain>
    </source>
</reference>
<dbReference type="EMBL" id="JABSTR010000002">
    <property type="protein sequence ID" value="KAH9363931.1"/>
    <property type="molecule type" value="Genomic_DNA"/>
</dbReference>
<evidence type="ECO:0000313" key="6">
    <source>
        <dbReference type="Proteomes" id="UP000821853"/>
    </source>
</evidence>
<protein>
    <recommendedName>
        <fullName evidence="4">HTH CENPB-type domain-containing protein</fullName>
    </recommendedName>
</protein>
<sequence>MKKESKDHADNGKQSRHHQTSSKRPVKSRGWEGVRSFQANCFRLHKKRTKILEVAAKSTGAGKKNASQGVYPKLEEALLVWLNAMTVKKIPVSGDIMKQKAEVFVLRMNMKDFKFSDGSLRNFKNRNDLKF</sequence>
<comment type="subcellular location">
    <subcellularLocation>
        <location evidence="1">Nucleus</location>
    </subcellularLocation>
</comment>
<dbReference type="GO" id="GO:0003677">
    <property type="term" value="F:DNA binding"/>
    <property type="evidence" value="ECO:0007669"/>
    <property type="project" value="UniProtKB-KW"/>
</dbReference>
<dbReference type="Pfam" id="PF03221">
    <property type="entry name" value="HTH_Tnp_Tc5"/>
    <property type="match status" value="1"/>
</dbReference>
<dbReference type="SUPFAM" id="SSF46689">
    <property type="entry name" value="Homeodomain-like"/>
    <property type="match status" value="1"/>
</dbReference>
<comment type="caution">
    <text evidence="5">The sequence shown here is derived from an EMBL/GenBank/DDBJ whole genome shotgun (WGS) entry which is preliminary data.</text>
</comment>
<dbReference type="PROSITE" id="PS51253">
    <property type="entry name" value="HTH_CENPB"/>
    <property type="match status" value="1"/>
</dbReference>
<evidence type="ECO:0000313" key="5">
    <source>
        <dbReference type="EMBL" id="KAH9363931.1"/>
    </source>
</evidence>
<evidence type="ECO:0000256" key="1">
    <source>
        <dbReference type="ARBA" id="ARBA00004123"/>
    </source>
</evidence>
<proteinExistence type="predicted"/>
<dbReference type="InterPro" id="IPR006600">
    <property type="entry name" value="HTH_CenpB_DNA-bd_dom"/>
</dbReference>
<evidence type="ECO:0000259" key="4">
    <source>
        <dbReference type="PROSITE" id="PS51253"/>
    </source>
</evidence>
<dbReference type="Gene3D" id="1.10.10.60">
    <property type="entry name" value="Homeodomain-like"/>
    <property type="match status" value="1"/>
</dbReference>
<keyword evidence="6" id="KW-1185">Reference proteome</keyword>
<feature type="compositionally biased region" description="Basic residues" evidence="3">
    <location>
        <begin position="14"/>
        <end position="27"/>
    </location>
</feature>
<dbReference type="OrthoDB" id="6507055at2759"/>
<dbReference type="AlphaFoldDB" id="A0A9J6FM58"/>
<feature type="domain" description="HTH CENPB-type" evidence="4">
    <location>
        <begin position="62"/>
        <end position="131"/>
    </location>
</feature>
<evidence type="ECO:0000256" key="2">
    <source>
        <dbReference type="ARBA" id="ARBA00023125"/>
    </source>
</evidence>
<dbReference type="SMART" id="SM00674">
    <property type="entry name" value="CENPB"/>
    <property type="match status" value="1"/>
</dbReference>
<feature type="compositionally biased region" description="Basic and acidic residues" evidence="3">
    <location>
        <begin position="1"/>
        <end position="13"/>
    </location>
</feature>
<name>A0A9J6FM58_HAELO</name>
<dbReference type="InterPro" id="IPR009057">
    <property type="entry name" value="Homeodomain-like_sf"/>
</dbReference>